<evidence type="ECO:0000256" key="1">
    <source>
        <dbReference type="ARBA" id="ARBA00022755"/>
    </source>
</evidence>
<dbReference type="UniPathway" id="UPA00074">
    <property type="reaction ID" value="UER00135"/>
</dbReference>
<accession>U1N1C1</accession>
<evidence type="ECO:0000256" key="4">
    <source>
        <dbReference type="NCBIfam" id="TIGR01922"/>
    </source>
</evidence>
<evidence type="ECO:0000256" key="3">
    <source>
        <dbReference type="HAMAP-Rule" id="MF_00705"/>
    </source>
</evidence>
<evidence type="ECO:0000256" key="2">
    <source>
        <dbReference type="ARBA" id="ARBA00022801"/>
    </source>
</evidence>
<dbReference type="GO" id="GO:0006189">
    <property type="term" value="P:'de novo' IMP biosynthetic process"/>
    <property type="evidence" value="ECO:0007669"/>
    <property type="project" value="UniProtKB-UniRule"/>
</dbReference>
<dbReference type="PIRSF" id="PIRSF004866">
    <property type="entry name" value="IMP_cclhdr_arch"/>
    <property type="match status" value="1"/>
</dbReference>
<dbReference type="NCBIfam" id="NF003167">
    <property type="entry name" value="PRK04151.1"/>
    <property type="match status" value="1"/>
</dbReference>
<gene>
    <name evidence="3" type="primary">purO</name>
    <name evidence="6" type="ORF">J07HQW1_00146</name>
</gene>
<evidence type="ECO:0000313" key="7">
    <source>
        <dbReference type="Proteomes" id="UP000030649"/>
    </source>
</evidence>
<name>U1N1C1_9EURY</name>
<dbReference type="AlphaFoldDB" id="U1N1C1"/>
<comment type="similarity">
    <text evidence="3">Belongs to the archaeal IMP cyclohydrolase family.</text>
</comment>
<dbReference type="GO" id="GO:0003937">
    <property type="term" value="F:IMP cyclohydrolase activity"/>
    <property type="evidence" value="ECO:0007669"/>
    <property type="project" value="UniProtKB-UniRule"/>
</dbReference>
<dbReference type="NCBIfam" id="TIGR01922">
    <property type="entry name" value="purO_arch"/>
    <property type="match status" value="1"/>
</dbReference>
<comment type="catalytic activity">
    <reaction evidence="3">
        <text>IMP + H2O = 5-formamido-1-(5-phospho-D-ribosyl)imidazole-4-carboxamide</text>
        <dbReference type="Rhea" id="RHEA:18445"/>
        <dbReference type="ChEBI" id="CHEBI:15377"/>
        <dbReference type="ChEBI" id="CHEBI:58053"/>
        <dbReference type="ChEBI" id="CHEBI:58467"/>
        <dbReference type="EC" id="3.5.4.10"/>
    </reaction>
</comment>
<dbReference type="Proteomes" id="UP000030649">
    <property type="component" value="Unassembled WGS sequence"/>
</dbReference>
<comment type="pathway">
    <text evidence="3">Purine metabolism; IMP biosynthesis via de novo pathway; IMP from 5-formamido-1-(5-phospho-D-ribosyl)imidazole-4-carboxamide: step 1/1.</text>
</comment>
<dbReference type="EC" id="3.5.4.10" evidence="3 4"/>
<organism evidence="6 7">
    <name type="scientific">Haloquadratum walsbyi J07HQW1</name>
    <dbReference type="NCBI Taxonomy" id="1238424"/>
    <lineage>
        <taxon>Archaea</taxon>
        <taxon>Methanobacteriati</taxon>
        <taxon>Methanobacteriota</taxon>
        <taxon>Stenosarchaea group</taxon>
        <taxon>Halobacteria</taxon>
        <taxon>Halobacteriales</taxon>
        <taxon>Haloferacaceae</taxon>
        <taxon>Haloquadratum</taxon>
    </lineage>
</organism>
<sequence>MYLGRFIIIGETTAVYRVSSRSYPNRQIISRDDTLTVVPTSEAAQTDNPYISYNCIRQGGEEVVVGNGSHVDPIAEKLDRGYPARDALAEVLVALDYEKDDYNTPRIAGIVGSPSYVGIIRQDAVIIKSISEPTLVSTYENDAPTTTTQLSLEDDVREIAQRAYELAYEHPVCAAAVTRQDDAGSIKTEIYNGD</sequence>
<dbReference type="STRING" id="1238424.J07HQW1_00146"/>
<dbReference type="HOGENOM" id="CLU_1352116_0_0_2"/>
<dbReference type="InterPro" id="IPR010191">
    <property type="entry name" value="IMP_cyclohydrolase"/>
</dbReference>
<dbReference type="Gene3D" id="3.60.20.20">
    <property type="entry name" value="Inosine monophosphate cyclohydrolase-like"/>
    <property type="match status" value="1"/>
</dbReference>
<dbReference type="HAMAP" id="MF_00705">
    <property type="entry name" value="IMP_cyclohydrol"/>
    <property type="match status" value="1"/>
</dbReference>
<evidence type="ECO:0000313" key="6">
    <source>
        <dbReference type="EMBL" id="ERG90133.1"/>
    </source>
</evidence>
<reference evidence="6 7" key="1">
    <citation type="journal article" date="2013" name="PLoS ONE">
        <title>Assembly-driven community genomics of a hypersaline microbial ecosystem.</title>
        <authorList>
            <person name="Podell S."/>
            <person name="Ugalde J.A."/>
            <person name="Narasingarao P."/>
            <person name="Banfield J.F."/>
            <person name="Heidelberg K.B."/>
            <person name="Allen E.E."/>
        </authorList>
    </citation>
    <scope>NUCLEOTIDE SEQUENCE [LARGE SCALE GENOMIC DNA]</scope>
    <source>
        <strain evidence="7">J07HQW1</strain>
    </source>
</reference>
<feature type="domain" description="Inosine monophosphate cyclohydrolase-like" evidence="5">
    <location>
        <begin position="2"/>
        <end position="182"/>
    </location>
</feature>
<dbReference type="InterPro" id="IPR020600">
    <property type="entry name" value="IMP_cyclohydrolase-like"/>
</dbReference>
<keyword evidence="1 3" id="KW-0658">Purine biosynthesis</keyword>
<dbReference type="SUPFAM" id="SSF75569">
    <property type="entry name" value="Archaeal IMP cyclohydrolase PurO"/>
    <property type="match status" value="1"/>
</dbReference>
<dbReference type="EMBL" id="KE356560">
    <property type="protein sequence ID" value="ERG90133.1"/>
    <property type="molecule type" value="Genomic_DNA"/>
</dbReference>
<proteinExistence type="inferred from homology"/>
<keyword evidence="2 3" id="KW-0378">Hydrolase</keyword>
<protein>
    <recommendedName>
        <fullName evidence="3 4">IMP cyclohydrolase</fullName>
        <ecNumber evidence="3 4">3.5.4.10</ecNumber>
    </recommendedName>
    <alternativeName>
        <fullName evidence="3">IMP synthase</fullName>
    </alternativeName>
    <alternativeName>
        <fullName evidence="3">Inosinicase</fullName>
    </alternativeName>
</protein>
<evidence type="ECO:0000259" key="5">
    <source>
        <dbReference type="Pfam" id="PF07826"/>
    </source>
</evidence>
<dbReference type="InterPro" id="IPR036795">
    <property type="entry name" value="IMP_cyclohydrolase-like_sf"/>
</dbReference>
<comment type="function">
    <text evidence="3">Catalyzes the cyclization of 5-formylamidoimidazole-4-carboxamide ribonucleotide to IMP.</text>
</comment>
<dbReference type="Pfam" id="PF07826">
    <property type="entry name" value="IMP_cyclohyd"/>
    <property type="match status" value="1"/>
</dbReference>